<comment type="caution">
    <text evidence="2">The sequence shown here is derived from an EMBL/GenBank/DDBJ whole genome shotgun (WGS) entry which is preliminary data.</text>
</comment>
<evidence type="ECO:0000313" key="2">
    <source>
        <dbReference type="EMBL" id="GFY37216.1"/>
    </source>
</evidence>
<evidence type="ECO:0008006" key="4">
    <source>
        <dbReference type="Google" id="ProtNLM"/>
    </source>
</evidence>
<evidence type="ECO:0000256" key="1">
    <source>
        <dbReference type="SAM" id="SignalP"/>
    </source>
</evidence>
<organism evidence="2 3">
    <name type="scientific">Trichonephila inaurata madagascariensis</name>
    <dbReference type="NCBI Taxonomy" id="2747483"/>
    <lineage>
        <taxon>Eukaryota</taxon>
        <taxon>Metazoa</taxon>
        <taxon>Ecdysozoa</taxon>
        <taxon>Arthropoda</taxon>
        <taxon>Chelicerata</taxon>
        <taxon>Arachnida</taxon>
        <taxon>Araneae</taxon>
        <taxon>Araneomorphae</taxon>
        <taxon>Entelegynae</taxon>
        <taxon>Araneoidea</taxon>
        <taxon>Nephilidae</taxon>
        <taxon>Trichonephila</taxon>
        <taxon>Trichonephila inaurata</taxon>
    </lineage>
</organism>
<proteinExistence type="predicted"/>
<protein>
    <recommendedName>
        <fullName evidence="4">SMB domain-containing protein</fullName>
    </recommendedName>
</protein>
<feature type="chain" id="PRO_5036482950" description="SMB domain-containing protein" evidence="1">
    <location>
        <begin position="21"/>
        <end position="341"/>
    </location>
</feature>
<dbReference type="Proteomes" id="UP000886998">
    <property type="component" value="Unassembled WGS sequence"/>
</dbReference>
<dbReference type="PANTHER" id="PTHR45902:SF4">
    <property type="entry name" value="G-PROTEIN COUPLED RECEPTORS FAMILY 2 PROFILE 2 DOMAIN-CONTAINING PROTEIN"/>
    <property type="match status" value="1"/>
</dbReference>
<feature type="signal peptide" evidence="1">
    <location>
        <begin position="1"/>
        <end position="20"/>
    </location>
</feature>
<sequence>MNLLPILFLYVTYAMSLALGEQVVPGSCSKKCQKDSGNSVVTRGFLHQCSCSSSCSKYRDCCFDSPYRDETTSSKRADEYNMCLSLSKVGRFKAVGKCPKSWAQSSQFCSGSIGHLPPVTSLASGTTYASIFCAICHGDYSKLKIWNVQLRCCPEHENLEGRHYAYRYGQFWSVVPNEGKCVCTYVAHYNDTSFTKDLELRLCDNKLEISRCSQSWENERVHGLCKSFLDPVYVGHKIYRNLFCAECNYVKLDEAKCMPSIVDRKLTEGSNISEIFQFCINNHMRACVHYLTDFGRGRSYSFSDLLNIREVACMDPTGKRCCKDEYYDSRSKRCRKFFVDY</sequence>
<reference evidence="2" key="1">
    <citation type="submission" date="2020-08" db="EMBL/GenBank/DDBJ databases">
        <title>Multicomponent nature underlies the extraordinary mechanical properties of spider dragline silk.</title>
        <authorList>
            <person name="Kono N."/>
            <person name="Nakamura H."/>
            <person name="Mori M."/>
            <person name="Yoshida Y."/>
            <person name="Ohtoshi R."/>
            <person name="Malay A.D."/>
            <person name="Moran D.A.P."/>
            <person name="Tomita M."/>
            <person name="Numata K."/>
            <person name="Arakawa K."/>
        </authorList>
    </citation>
    <scope>NUCLEOTIDE SEQUENCE</scope>
</reference>
<dbReference type="EMBL" id="BMAV01000181">
    <property type="protein sequence ID" value="GFY37216.1"/>
    <property type="molecule type" value="Genomic_DNA"/>
</dbReference>
<keyword evidence="3" id="KW-1185">Reference proteome</keyword>
<dbReference type="AlphaFoldDB" id="A0A8X7BM75"/>
<accession>A0A8X7BM75</accession>
<dbReference type="OrthoDB" id="6421278at2759"/>
<name>A0A8X7BM75_9ARAC</name>
<evidence type="ECO:0000313" key="3">
    <source>
        <dbReference type="Proteomes" id="UP000886998"/>
    </source>
</evidence>
<dbReference type="PANTHER" id="PTHR45902">
    <property type="entry name" value="LATROPHILIN RECEPTOR-LIKE PROTEIN A"/>
    <property type="match status" value="1"/>
</dbReference>
<keyword evidence="1" id="KW-0732">Signal</keyword>
<gene>
    <name evidence="2" type="primary">AVEN_190165_1</name>
    <name evidence="2" type="ORF">TNIN_271131</name>
</gene>
<dbReference type="InterPro" id="IPR053231">
    <property type="entry name" value="GPCR_LN-TM7"/>
</dbReference>